<dbReference type="RefSeq" id="WP_197012833.1">
    <property type="nucleotide sequence ID" value="NZ_BAABES010000016.1"/>
</dbReference>
<dbReference type="Gene3D" id="3.40.50.620">
    <property type="entry name" value="HUPs"/>
    <property type="match status" value="1"/>
</dbReference>
<dbReference type="InterPro" id="IPR005467">
    <property type="entry name" value="His_kinase_dom"/>
</dbReference>
<gene>
    <name evidence="16" type="ORF">IW256_004478</name>
</gene>
<evidence type="ECO:0000313" key="16">
    <source>
        <dbReference type="EMBL" id="MBG6090365.1"/>
    </source>
</evidence>
<keyword evidence="13 14" id="KW-0472">Membrane</keyword>
<dbReference type="SUPFAM" id="SSF55874">
    <property type="entry name" value="ATPase domain of HSP90 chaperone/DNA topoisomerase II/histidine kinase"/>
    <property type="match status" value="1"/>
</dbReference>
<evidence type="ECO:0000256" key="5">
    <source>
        <dbReference type="ARBA" id="ARBA00022553"/>
    </source>
</evidence>
<evidence type="ECO:0000256" key="6">
    <source>
        <dbReference type="ARBA" id="ARBA00022679"/>
    </source>
</evidence>
<evidence type="ECO:0000256" key="3">
    <source>
        <dbReference type="ARBA" id="ARBA00004236"/>
    </source>
</evidence>
<feature type="domain" description="Histidine kinase" evidence="15">
    <location>
        <begin position="627"/>
        <end position="841"/>
    </location>
</feature>
<comment type="subcellular location">
    <subcellularLocation>
        <location evidence="3">Cell membrane</location>
    </subcellularLocation>
    <subcellularLocation>
        <location evidence="2">Membrane</location>
        <topology evidence="2">Multi-pass membrane protein</topology>
    </subcellularLocation>
</comment>
<dbReference type="InterPro" id="IPR003852">
    <property type="entry name" value="Sig_transdc_His_kinase_KdpD_N"/>
</dbReference>
<accession>A0A931GKP7</accession>
<evidence type="ECO:0000256" key="13">
    <source>
        <dbReference type="ARBA" id="ARBA00023136"/>
    </source>
</evidence>
<dbReference type="PANTHER" id="PTHR45569:SF1">
    <property type="entry name" value="SENSOR PROTEIN KDPD"/>
    <property type="match status" value="1"/>
</dbReference>
<organism evidence="16 17">
    <name type="scientific">Actinomadura viridis</name>
    <dbReference type="NCBI Taxonomy" id="58110"/>
    <lineage>
        <taxon>Bacteria</taxon>
        <taxon>Bacillati</taxon>
        <taxon>Actinomycetota</taxon>
        <taxon>Actinomycetes</taxon>
        <taxon>Streptosporangiales</taxon>
        <taxon>Thermomonosporaceae</taxon>
        <taxon>Actinomadura</taxon>
    </lineage>
</organism>
<dbReference type="AlphaFoldDB" id="A0A931GKP7"/>
<keyword evidence="9 16" id="KW-0418">Kinase</keyword>
<dbReference type="InterPro" id="IPR038318">
    <property type="entry name" value="KdpD_sf"/>
</dbReference>
<dbReference type="Gene3D" id="1.10.287.130">
    <property type="match status" value="1"/>
</dbReference>
<feature type="transmembrane region" description="Helical" evidence="14">
    <location>
        <begin position="459"/>
        <end position="480"/>
    </location>
</feature>
<dbReference type="InterPro" id="IPR036890">
    <property type="entry name" value="HATPase_C_sf"/>
</dbReference>
<dbReference type="InterPro" id="IPR003661">
    <property type="entry name" value="HisK_dim/P_dom"/>
</dbReference>
<dbReference type="GO" id="GO:0005737">
    <property type="term" value="C:cytoplasm"/>
    <property type="evidence" value="ECO:0007669"/>
    <property type="project" value="UniProtKB-ARBA"/>
</dbReference>
<name>A0A931GKP7_9ACTN</name>
<keyword evidence="11 14" id="KW-1133">Transmembrane helix</keyword>
<dbReference type="EC" id="2.7.13.3" evidence="4"/>
<dbReference type="InterPro" id="IPR003594">
    <property type="entry name" value="HATPase_dom"/>
</dbReference>
<dbReference type="SUPFAM" id="SSF47384">
    <property type="entry name" value="Homodimeric domain of signal transducing histidine kinase"/>
    <property type="match status" value="1"/>
</dbReference>
<dbReference type="Pfam" id="PF13493">
    <property type="entry name" value="DUF4118"/>
    <property type="match status" value="1"/>
</dbReference>
<evidence type="ECO:0000256" key="4">
    <source>
        <dbReference type="ARBA" id="ARBA00012438"/>
    </source>
</evidence>
<dbReference type="Gene3D" id="3.30.565.10">
    <property type="entry name" value="Histidine kinase-like ATPase, C-terminal domain"/>
    <property type="match status" value="1"/>
</dbReference>
<dbReference type="GO" id="GO:0005886">
    <property type="term" value="C:plasma membrane"/>
    <property type="evidence" value="ECO:0007669"/>
    <property type="project" value="UniProtKB-SubCell"/>
</dbReference>
<dbReference type="SMART" id="SM00388">
    <property type="entry name" value="HisKA"/>
    <property type="match status" value="1"/>
</dbReference>
<keyword evidence="12" id="KW-0902">Two-component regulatory system</keyword>
<reference evidence="16" key="1">
    <citation type="submission" date="2020-11" db="EMBL/GenBank/DDBJ databases">
        <title>Sequencing the genomes of 1000 actinobacteria strains.</title>
        <authorList>
            <person name="Klenk H.-P."/>
        </authorList>
    </citation>
    <scope>NUCLEOTIDE SEQUENCE</scope>
    <source>
        <strain evidence="16">DSM 43175</strain>
    </source>
</reference>
<comment type="catalytic activity">
    <reaction evidence="1">
        <text>ATP + protein L-histidine = ADP + protein N-phospho-L-histidine.</text>
        <dbReference type="EC" id="2.7.13.3"/>
    </reaction>
</comment>
<sequence length="857" mass="90610">MTARGTWRIYLGAAPGVGKTYAMLNEGRRRAERGTDVVIGLVEPHGRPRTAAQIGDLEIVPRRRVRYRDAEFTEMDVDAVLARRPGVALVDELAHTNVPGSRNAKRWQDIEELLAAGIDVISTVNIQHLESLNDVVERITGVRQHETVPDAVVRRAEQIESVDMTPEALRRRLAHGNVYPAESVDTALANYFRTGNLTALRELALLWVADRVDEGLARYREQHGITEPWEARERIVVALPGGPEGDTLVRRAARLAARAGHADLLAVRVVHSDGLADGSPRAVARQRALMESMGGTFHQVVGDDIAAALLEFARGVNATQLVLGSSRRSGWRALLGPDVGTTVARESGDLDVHIVTHERAGKGRGAAREGGPALSVRRRATGWTLAVLGPPALTVLLTQAPHEFGLVTDILFYLALTVGVALAGGLWPAVAAAVLGSLLANWFFTPPFHTLTIADIDNAVALGIFIGVAVAVASVVDLAARRSRQAAQSNAEAETLSMLATSVLRGEQALPALLERIRETFGMTSVALLESGGDGWTVLGSTGPAPCADPDQADAQAQVREGEGTDGRGQTVLALRGRVLPAADRRVLSAFASRAAAVLEWRRLAEEAGHARRLAEGNRIRTALLAAVSHDLRTPLASIKAGVSGLRQADVHWDPADEAELLATVEESADRLDALIGNLLDMSRLQTGTVSPLIQPVALEQVVAPALQGLPADRIEVDVPETLPPVAADPGLLERALANVLQNAVRHGAGPVLVSAGELRAGPPPGRVEIRVADRGPGVPEATKERIFAPFQRLGDAPEGDGVGLGLAVARGFTEAMDGTLEAEDTPGGGLTMVFALPVAVPARTGSPARGGTGGSR</sequence>
<keyword evidence="5" id="KW-0597">Phosphoprotein</keyword>
<dbReference type="FunFam" id="3.40.50.620:FF:000112">
    <property type="entry name" value="Sensor histidine kinase KdpD"/>
    <property type="match status" value="1"/>
</dbReference>
<evidence type="ECO:0000256" key="2">
    <source>
        <dbReference type="ARBA" id="ARBA00004141"/>
    </source>
</evidence>
<evidence type="ECO:0000256" key="9">
    <source>
        <dbReference type="ARBA" id="ARBA00022777"/>
    </source>
</evidence>
<dbReference type="PRINTS" id="PR00344">
    <property type="entry name" value="BCTRLSENSOR"/>
</dbReference>
<evidence type="ECO:0000259" key="15">
    <source>
        <dbReference type="PROSITE" id="PS50109"/>
    </source>
</evidence>
<evidence type="ECO:0000256" key="8">
    <source>
        <dbReference type="ARBA" id="ARBA00022741"/>
    </source>
</evidence>
<dbReference type="InterPro" id="IPR004358">
    <property type="entry name" value="Sig_transdc_His_kin-like_C"/>
</dbReference>
<proteinExistence type="predicted"/>
<dbReference type="PANTHER" id="PTHR45569">
    <property type="entry name" value="SENSOR PROTEIN KDPD"/>
    <property type="match status" value="1"/>
</dbReference>
<feature type="transmembrane region" description="Helical" evidence="14">
    <location>
        <begin position="380"/>
        <end position="398"/>
    </location>
</feature>
<dbReference type="InterPro" id="IPR036097">
    <property type="entry name" value="HisK_dim/P_sf"/>
</dbReference>
<dbReference type="InterPro" id="IPR027417">
    <property type="entry name" value="P-loop_NTPase"/>
</dbReference>
<evidence type="ECO:0000256" key="12">
    <source>
        <dbReference type="ARBA" id="ARBA00023012"/>
    </source>
</evidence>
<keyword evidence="7 14" id="KW-0812">Transmembrane</keyword>
<evidence type="ECO:0000256" key="1">
    <source>
        <dbReference type="ARBA" id="ARBA00000085"/>
    </source>
</evidence>
<keyword evidence="17" id="KW-1185">Reference proteome</keyword>
<dbReference type="SUPFAM" id="SSF52402">
    <property type="entry name" value="Adenine nucleotide alpha hydrolases-like"/>
    <property type="match status" value="1"/>
</dbReference>
<keyword evidence="6 16" id="KW-0808">Transferase</keyword>
<dbReference type="CDD" id="cd00075">
    <property type="entry name" value="HATPase"/>
    <property type="match status" value="1"/>
</dbReference>
<dbReference type="InterPro" id="IPR025201">
    <property type="entry name" value="KdpD_TM"/>
</dbReference>
<dbReference type="Proteomes" id="UP000614047">
    <property type="component" value="Unassembled WGS sequence"/>
</dbReference>
<feature type="transmembrane region" description="Helical" evidence="14">
    <location>
        <begin position="410"/>
        <end position="439"/>
    </location>
</feature>
<evidence type="ECO:0000256" key="7">
    <source>
        <dbReference type="ARBA" id="ARBA00022692"/>
    </source>
</evidence>
<protein>
    <recommendedName>
        <fullName evidence="4">histidine kinase</fullName>
        <ecNumber evidence="4">2.7.13.3</ecNumber>
    </recommendedName>
</protein>
<dbReference type="FunFam" id="1.10.287.130:FF:000021">
    <property type="entry name" value="Sensor histidine kinase KdpD"/>
    <property type="match status" value="1"/>
</dbReference>
<dbReference type="PROSITE" id="PS50109">
    <property type="entry name" value="HIS_KIN"/>
    <property type="match status" value="1"/>
</dbReference>
<dbReference type="InterPro" id="IPR014729">
    <property type="entry name" value="Rossmann-like_a/b/a_fold"/>
</dbReference>
<dbReference type="Gene3D" id="3.40.50.300">
    <property type="entry name" value="P-loop containing nucleotide triphosphate hydrolases"/>
    <property type="match status" value="1"/>
</dbReference>
<dbReference type="SMART" id="SM00387">
    <property type="entry name" value="HATPase_c"/>
    <property type="match status" value="1"/>
</dbReference>
<dbReference type="GO" id="GO:0000155">
    <property type="term" value="F:phosphorelay sensor kinase activity"/>
    <property type="evidence" value="ECO:0007669"/>
    <property type="project" value="InterPro"/>
</dbReference>
<dbReference type="GO" id="GO:0005524">
    <property type="term" value="F:ATP binding"/>
    <property type="evidence" value="ECO:0007669"/>
    <property type="project" value="UniProtKB-KW"/>
</dbReference>
<dbReference type="FunFam" id="3.40.50.300:FF:000483">
    <property type="entry name" value="Sensor histidine kinase KdpD"/>
    <property type="match status" value="1"/>
</dbReference>
<evidence type="ECO:0000256" key="10">
    <source>
        <dbReference type="ARBA" id="ARBA00022840"/>
    </source>
</evidence>
<evidence type="ECO:0000256" key="14">
    <source>
        <dbReference type="SAM" id="Phobius"/>
    </source>
</evidence>
<dbReference type="Pfam" id="PF02518">
    <property type="entry name" value="HATPase_c"/>
    <property type="match status" value="1"/>
</dbReference>
<dbReference type="InterPro" id="IPR006016">
    <property type="entry name" value="UspA"/>
</dbReference>
<evidence type="ECO:0000256" key="11">
    <source>
        <dbReference type="ARBA" id="ARBA00022989"/>
    </source>
</evidence>
<dbReference type="Pfam" id="PF02702">
    <property type="entry name" value="KdpD"/>
    <property type="match status" value="1"/>
</dbReference>
<dbReference type="EMBL" id="JADOUA010000001">
    <property type="protein sequence ID" value="MBG6090365.1"/>
    <property type="molecule type" value="Genomic_DNA"/>
</dbReference>
<dbReference type="CDD" id="cd00082">
    <property type="entry name" value="HisKA"/>
    <property type="match status" value="1"/>
</dbReference>
<dbReference type="Pfam" id="PF00582">
    <property type="entry name" value="Usp"/>
    <property type="match status" value="1"/>
</dbReference>
<evidence type="ECO:0000313" key="17">
    <source>
        <dbReference type="Proteomes" id="UP000614047"/>
    </source>
</evidence>
<dbReference type="Gene3D" id="1.20.120.620">
    <property type="entry name" value="Backbone structure of the membrane domain of e. Coli histidine kinase receptor kdpd"/>
    <property type="match status" value="1"/>
</dbReference>
<comment type="caution">
    <text evidence="16">The sequence shown here is derived from an EMBL/GenBank/DDBJ whole genome shotgun (WGS) entry which is preliminary data.</text>
</comment>
<dbReference type="Pfam" id="PF00512">
    <property type="entry name" value="HisKA"/>
    <property type="match status" value="1"/>
</dbReference>
<keyword evidence="8" id="KW-0547">Nucleotide-binding</keyword>
<dbReference type="InterPro" id="IPR052023">
    <property type="entry name" value="Histidine_kinase_KdpD"/>
</dbReference>
<keyword evidence="10" id="KW-0067">ATP-binding</keyword>